<feature type="transmembrane region" description="Helical" evidence="1">
    <location>
        <begin position="47"/>
        <end position="69"/>
    </location>
</feature>
<organism evidence="2 5">
    <name type="scientific">Paenarthrobacter ureafaciens</name>
    <dbReference type="NCBI Taxonomy" id="37931"/>
    <lineage>
        <taxon>Bacteria</taxon>
        <taxon>Bacillati</taxon>
        <taxon>Actinomycetota</taxon>
        <taxon>Actinomycetes</taxon>
        <taxon>Micrococcales</taxon>
        <taxon>Micrococcaceae</taxon>
        <taxon>Paenarthrobacter</taxon>
    </lineage>
</organism>
<gene>
    <name evidence="2" type="ORF">NL394_11015</name>
    <name evidence="3" type="ORF">NL394_21545</name>
    <name evidence="4" type="ORF">NL394_23705</name>
</gene>
<dbReference type="EMBL" id="CP101185">
    <property type="protein sequence ID" value="UYV95642.1"/>
    <property type="molecule type" value="Genomic_DNA"/>
</dbReference>
<evidence type="ECO:0000313" key="3">
    <source>
        <dbReference type="EMBL" id="UYV97577.1"/>
    </source>
</evidence>
<evidence type="ECO:0000256" key="1">
    <source>
        <dbReference type="SAM" id="Phobius"/>
    </source>
</evidence>
<dbReference type="EMBL" id="CP101185">
    <property type="protein sequence ID" value="UYV97577.1"/>
    <property type="molecule type" value="Genomic_DNA"/>
</dbReference>
<proteinExistence type="predicted"/>
<evidence type="ECO:0000313" key="2">
    <source>
        <dbReference type="EMBL" id="UYV95642.1"/>
    </source>
</evidence>
<evidence type="ECO:0000313" key="5">
    <source>
        <dbReference type="Proteomes" id="UP001163293"/>
    </source>
</evidence>
<feature type="transmembrane region" description="Helical" evidence="1">
    <location>
        <begin position="20"/>
        <end position="41"/>
    </location>
</feature>
<keyword evidence="1" id="KW-0472">Membrane</keyword>
<dbReference type="Proteomes" id="UP001163293">
    <property type="component" value="Chromosome"/>
</dbReference>
<keyword evidence="4" id="KW-0614">Plasmid</keyword>
<keyword evidence="5" id="KW-1185">Reference proteome</keyword>
<evidence type="ECO:0000313" key="4">
    <source>
        <dbReference type="EMBL" id="UYW00203.1"/>
    </source>
</evidence>
<name>A0AAX3ED94_PAEUR</name>
<protein>
    <submittedName>
        <fullName evidence="2">Uncharacterized protein</fullName>
    </submittedName>
</protein>
<keyword evidence="1" id="KW-0812">Transmembrane</keyword>
<dbReference type="EMBL" id="CP101190">
    <property type="protein sequence ID" value="UYW00203.1"/>
    <property type="molecule type" value="Genomic_DNA"/>
</dbReference>
<dbReference type="Proteomes" id="UP001163293">
    <property type="component" value="Plasmid unnamed5"/>
</dbReference>
<dbReference type="AlphaFoldDB" id="A0AAX3ED94"/>
<reference evidence="2" key="1">
    <citation type="submission" date="2022-07" db="EMBL/GenBank/DDBJ databases">
        <authorList>
            <person name="Wu T."/>
        </authorList>
    </citation>
    <scope>NUCLEOTIDE SEQUENCE</scope>
    <source>
        <strain evidence="2">SD-1</strain>
        <plasmid evidence="4">unnamed5</plasmid>
    </source>
</reference>
<sequence length="73" mass="8028">MNSKVTREVDMADERGFRKLILLCIAGLVAGLVVTFILRAIFPEAEILYMTAGAAVTAVVAVPPLARYFQKRM</sequence>
<keyword evidence="1" id="KW-1133">Transmembrane helix</keyword>
<dbReference type="RefSeq" id="WP_069696870.1">
    <property type="nucleotide sequence ID" value="NZ_CP101185.1"/>
</dbReference>
<geneLocation type="plasmid" evidence="4 5">
    <name>unnamed5</name>
</geneLocation>
<accession>A0AAX3ED94</accession>